<dbReference type="GO" id="GO:0016020">
    <property type="term" value="C:membrane"/>
    <property type="evidence" value="ECO:0007669"/>
    <property type="project" value="TreeGrafter"/>
</dbReference>
<dbReference type="SUPFAM" id="SSF49879">
    <property type="entry name" value="SMAD/FHA domain"/>
    <property type="match status" value="1"/>
</dbReference>
<dbReference type="GO" id="GO:0005776">
    <property type="term" value="C:autophagosome"/>
    <property type="evidence" value="ECO:0007669"/>
    <property type="project" value="TreeGrafter"/>
</dbReference>
<dbReference type="GO" id="GO:0000045">
    <property type="term" value="P:autophagosome assembly"/>
    <property type="evidence" value="ECO:0007669"/>
    <property type="project" value="TreeGrafter"/>
</dbReference>
<feature type="domain" description="RING-type" evidence="10">
    <location>
        <begin position="637"/>
        <end position="678"/>
    </location>
</feature>
<dbReference type="PANTHER" id="PTHR24348">
    <property type="entry name" value="SERINE/THREONINE-PROTEIN KINASE UNC-51-RELATED"/>
    <property type="match status" value="1"/>
</dbReference>
<keyword evidence="14" id="KW-1185">Reference proteome</keyword>
<feature type="domain" description="FHA" evidence="8">
    <location>
        <begin position="29"/>
        <end position="90"/>
    </location>
</feature>
<dbReference type="Pfam" id="PF00069">
    <property type="entry name" value="Pkinase"/>
    <property type="match status" value="1"/>
</dbReference>
<dbReference type="InterPro" id="IPR001841">
    <property type="entry name" value="Znf_RING"/>
</dbReference>
<dbReference type="SUPFAM" id="SSF56112">
    <property type="entry name" value="Protein kinase-like (PK-like)"/>
    <property type="match status" value="1"/>
</dbReference>
<dbReference type="PANTHER" id="PTHR24348:SF22">
    <property type="entry name" value="NON-SPECIFIC SERINE_THREONINE PROTEIN KINASE"/>
    <property type="match status" value="1"/>
</dbReference>
<keyword evidence="6" id="KW-0067">ATP-binding</keyword>
<evidence type="ECO:0000256" key="6">
    <source>
        <dbReference type="ARBA" id="ARBA00022840"/>
    </source>
</evidence>
<dbReference type="GO" id="GO:0005829">
    <property type="term" value="C:cytosol"/>
    <property type="evidence" value="ECO:0007669"/>
    <property type="project" value="TreeGrafter"/>
</dbReference>
<dbReference type="PROSITE" id="PS00108">
    <property type="entry name" value="PROTEIN_KINASE_ST"/>
    <property type="match status" value="1"/>
</dbReference>
<feature type="domain" description="Protein kinase" evidence="9">
    <location>
        <begin position="132"/>
        <end position="382"/>
    </location>
</feature>
<evidence type="ECO:0000256" key="7">
    <source>
        <dbReference type="PROSITE-ProRule" id="PRU00175"/>
    </source>
</evidence>
<dbReference type="SMART" id="SM00240">
    <property type="entry name" value="FHA"/>
    <property type="match status" value="1"/>
</dbReference>
<dbReference type="SUPFAM" id="SSF57850">
    <property type="entry name" value="RING/U-box"/>
    <property type="match status" value="1"/>
</dbReference>
<dbReference type="Pfam" id="PF13920">
    <property type="entry name" value="zf-C3HC4_3"/>
    <property type="match status" value="1"/>
</dbReference>
<dbReference type="Gene3D" id="3.30.40.10">
    <property type="entry name" value="Zinc/RING finger domain, C3HC4 (zinc finger)"/>
    <property type="match status" value="1"/>
</dbReference>
<evidence type="ECO:0000256" key="1">
    <source>
        <dbReference type="ARBA" id="ARBA00022679"/>
    </source>
</evidence>
<dbReference type="InterPro" id="IPR013083">
    <property type="entry name" value="Znf_RING/FYVE/PHD"/>
</dbReference>
<dbReference type="EMBL" id="CAJNOH010000017">
    <property type="protein sequence ID" value="CAF0761240.1"/>
    <property type="molecule type" value="Genomic_DNA"/>
</dbReference>
<dbReference type="Proteomes" id="UP000663870">
    <property type="component" value="Unassembled WGS sequence"/>
</dbReference>
<dbReference type="InterPro" id="IPR000719">
    <property type="entry name" value="Prot_kinase_dom"/>
</dbReference>
<evidence type="ECO:0000259" key="11">
    <source>
        <dbReference type="PROSITE" id="PS51065"/>
    </source>
</evidence>
<evidence type="ECO:0000313" key="14">
    <source>
        <dbReference type="Proteomes" id="UP000663870"/>
    </source>
</evidence>
<keyword evidence="2" id="KW-0547">Nucleotide-binding</keyword>
<dbReference type="Gene3D" id="2.60.120.920">
    <property type="match status" value="1"/>
</dbReference>
<reference evidence="13" key="1">
    <citation type="submission" date="2021-02" db="EMBL/GenBank/DDBJ databases">
        <authorList>
            <person name="Nowell W R."/>
        </authorList>
    </citation>
    <scope>NUCLEOTIDE SEQUENCE</scope>
</reference>
<keyword evidence="3 7" id="KW-0479">Metal-binding</keyword>
<dbReference type="GO" id="GO:0010506">
    <property type="term" value="P:regulation of autophagy"/>
    <property type="evidence" value="ECO:0007669"/>
    <property type="project" value="InterPro"/>
</dbReference>
<evidence type="ECO:0000259" key="10">
    <source>
        <dbReference type="PROSITE" id="PS50089"/>
    </source>
</evidence>
<dbReference type="GO" id="GO:0008270">
    <property type="term" value="F:zinc ion binding"/>
    <property type="evidence" value="ECO:0007669"/>
    <property type="project" value="UniProtKB-KW"/>
</dbReference>
<evidence type="ECO:0000259" key="9">
    <source>
        <dbReference type="PROSITE" id="PS50011"/>
    </source>
</evidence>
<dbReference type="Proteomes" id="UP000663854">
    <property type="component" value="Unassembled WGS sequence"/>
</dbReference>
<evidence type="ECO:0000313" key="12">
    <source>
        <dbReference type="EMBL" id="CAF0761240.1"/>
    </source>
</evidence>
<name>A0A813R757_9BILA</name>
<dbReference type="PROSITE" id="PS50011">
    <property type="entry name" value="PROTEIN_KINASE_DOM"/>
    <property type="match status" value="1"/>
</dbReference>
<dbReference type="GO" id="GO:0000407">
    <property type="term" value="C:phagophore assembly site"/>
    <property type="evidence" value="ECO:0007669"/>
    <property type="project" value="TreeGrafter"/>
</dbReference>
<dbReference type="InterPro" id="IPR043136">
    <property type="entry name" value="B30.2/SPRY_sf"/>
</dbReference>
<dbReference type="EMBL" id="CAJNOL010000039">
    <property type="protein sequence ID" value="CAF0776810.1"/>
    <property type="molecule type" value="Genomic_DNA"/>
</dbReference>
<gene>
    <name evidence="13" type="ORF">JXQ802_LOCUS3009</name>
    <name evidence="12" type="ORF">PYM288_LOCUS2612</name>
</gene>
<keyword evidence="3 7" id="KW-0863">Zinc-finger</keyword>
<dbReference type="Gene3D" id="1.10.510.10">
    <property type="entry name" value="Transferase(Phosphotransferase) domain 1"/>
    <property type="match status" value="1"/>
</dbReference>
<protein>
    <submittedName>
        <fullName evidence="13">Uncharacterized protein</fullName>
    </submittedName>
</protein>
<accession>A0A813R757</accession>
<dbReference type="Pfam" id="PF00498">
    <property type="entry name" value="FHA"/>
    <property type="match status" value="1"/>
</dbReference>
<dbReference type="Gene3D" id="2.60.200.20">
    <property type="match status" value="1"/>
</dbReference>
<evidence type="ECO:0000256" key="3">
    <source>
        <dbReference type="ARBA" id="ARBA00022771"/>
    </source>
</evidence>
<dbReference type="PROSITE" id="PS51065">
    <property type="entry name" value="NHR"/>
    <property type="match status" value="1"/>
</dbReference>
<keyword evidence="5" id="KW-0862">Zinc</keyword>
<sequence length="690" mass="80104">MALSSTIPWGYLEPINNIYPRGILTKSSYIIGRHPTECDIVLDSNDLRQHEYFIHLSSKHFIIEYINNNNRSIVFRDVSRNGCYIDGELVHNSKISFQNNEHIISLALKENRAYRFIHLSGLFGVIDLDERYLKANLLGSGSFADVYKAISYVTQTYHAIKIINKDQCEKQIGPGFSKYLYREVSIHGSVDHPCILRRFNVYHEKSDLFVEMEYASGGSLFDRIHKTYIMTEDECKFIFYQIACALTYLHRIKIVHRDIKPANVLLMSNERETIAKLSDFGVAKYIYASSRYLNTTIAGTQQFMAPEVQFQTGHSTNADVWSFGMTLLNAFVGDTIFRLRGIRALNSISHTKRDLKEILIKTLEKNTFARPDMNQLFRYTWFRDSVCFERIQKLIHSQTGKYLNLPYERLLVVGVVFTTPPQTINGSRGFYTKYDKKPDQLSIRYFTPLKHADVQPIVFHDVHGPELELFCQNKVVFRKIRPYLFIDLPMVPDDEFYIRILSIDPNYRTPGILGFTNAHRSVFVEDFNKLPAGDLIALYDRKEFWILNEDAFDERLNELDEYCFVYDKSGEIHMWRNNESTSPTKTVAYADASQKFYPFFFLNGRITALSLFGLISLTKTINQPLPEKEKDDNAGLCQLCCDRSTNCVLIPCGHVFFCFDCKDLFEKQSAKKCCLNCRKEYTNIFEIEDD</sequence>
<dbReference type="SMART" id="SM00220">
    <property type="entry name" value="S_TKc"/>
    <property type="match status" value="1"/>
</dbReference>
<dbReference type="InterPro" id="IPR008984">
    <property type="entry name" value="SMAD_FHA_dom_sf"/>
</dbReference>
<evidence type="ECO:0000256" key="5">
    <source>
        <dbReference type="ARBA" id="ARBA00022833"/>
    </source>
</evidence>
<dbReference type="PROSITE" id="PS50006">
    <property type="entry name" value="FHA_DOMAIN"/>
    <property type="match status" value="1"/>
</dbReference>
<proteinExistence type="predicted"/>
<evidence type="ECO:0000259" key="8">
    <source>
        <dbReference type="PROSITE" id="PS50006"/>
    </source>
</evidence>
<dbReference type="InterPro" id="IPR011009">
    <property type="entry name" value="Kinase-like_dom_sf"/>
</dbReference>
<evidence type="ECO:0000256" key="2">
    <source>
        <dbReference type="ARBA" id="ARBA00022741"/>
    </source>
</evidence>
<dbReference type="InterPro" id="IPR008271">
    <property type="entry name" value="Ser/Thr_kinase_AS"/>
</dbReference>
<comment type="caution">
    <text evidence="13">The sequence shown here is derived from an EMBL/GenBank/DDBJ whole genome shotgun (WGS) entry which is preliminary data.</text>
</comment>
<evidence type="ECO:0000256" key="4">
    <source>
        <dbReference type="ARBA" id="ARBA00022777"/>
    </source>
</evidence>
<dbReference type="InterPro" id="IPR006573">
    <property type="entry name" value="NHR_dom"/>
</dbReference>
<evidence type="ECO:0000313" key="13">
    <source>
        <dbReference type="EMBL" id="CAF0776810.1"/>
    </source>
</evidence>
<organism evidence="13 14">
    <name type="scientific">Rotaria sordida</name>
    <dbReference type="NCBI Taxonomy" id="392033"/>
    <lineage>
        <taxon>Eukaryota</taxon>
        <taxon>Metazoa</taxon>
        <taxon>Spiralia</taxon>
        <taxon>Gnathifera</taxon>
        <taxon>Rotifera</taxon>
        <taxon>Eurotatoria</taxon>
        <taxon>Bdelloidea</taxon>
        <taxon>Philodinida</taxon>
        <taxon>Philodinidae</taxon>
        <taxon>Rotaria</taxon>
    </lineage>
</organism>
<dbReference type="PROSITE" id="PS50089">
    <property type="entry name" value="ZF_RING_2"/>
    <property type="match status" value="1"/>
</dbReference>
<keyword evidence="4" id="KW-0418">Kinase</keyword>
<feature type="domain" description="NHR" evidence="11">
    <location>
        <begin position="456"/>
        <end position="614"/>
    </location>
</feature>
<dbReference type="InterPro" id="IPR045269">
    <property type="entry name" value="Atg1-like"/>
</dbReference>
<dbReference type="InterPro" id="IPR000253">
    <property type="entry name" value="FHA_dom"/>
</dbReference>
<keyword evidence="1" id="KW-0808">Transferase</keyword>
<dbReference type="GO" id="GO:0005524">
    <property type="term" value="F:ATP binding"/>
    <property type="evidence" value="ECO:0007669"/>
    <property type="project" value="UniProtKB-KW"/>
</dbReference>
<dbReference type="Pfam" id="PF07177">
    <property type="entry name" value="Neuralized"/>
    <property type="match status" value="1"/>
</dbReference>
<dbReference type="AlphaFoldDB" id="A0A813R757"/>
<dbReference type="GO" id="GO:0004674">
    <property type="term" value="F:protein serine/threonine kinase activity"/>
    <property type="evidence" value="ECO:0007669"/>
    <property type="project" value="InterPro"/>
</dbReference>